<protein>
    <recommendedName>
        <fullName evidence="3">Fe2OG dioxygenase domain-containing protein</fullName>
    </recommendedName>
</protein>
<dbReference type="InterPro" id="IPR037151">
    <property type="entry name" value="AlkB-like_sf"/>
</dbReference>
<dbReference type="Proteomes" id="UP000177610">
    <property type="component" value="Unassembled WGS sequence"/>
</dbReference>
<evidence type="ECO:0008006" key="3">
    <source>
        <dbReference type="Google" id="ProtNLM"/>
    </source>
</evidence>
<comment type="caution">
    <text evidence="1">The sequence shown here is derived from an EMBL/GenBank/DDBJ whole genome shotgun (WGS) entry which is preliminary data.</text>
</comment>
<accession>A0A1F5N825</accession>
<dbReference type="EMBL" id="MFEH01000004">
    <property type="protein sequence ID" value="OGE73841.1"/>
    <property type="molecule type" value="Genomic_DNA"/>
</dbReference>
<dbReference type="Gene3D" id="2.60.120.590">
    <property type="entry name" value="Alpha-ketoglutarate-dependent dioxygenase AlkB-like"/>
    <property type="match status" value="1"/>
</dbReference>
<gene>
    <name evidence="1" type="ORF">A2717_04385</name>
</gene>
<dbReference type="AlphaFoldDB" id="A0A1F5N825"/>
<organism evidence="1 2">
    <name type="scientific">Candidatus Doudnabacteria bacterium RIFCSPHIGHO2_01_FULL_41_86</name>
    <dbReference type="NCBI Taxonomy" id="1817821"/>
    <lineage>
        <taxon>Bacteria</taxon>
        <taxon>Candidatus Doudnaibacteriota</taxon>
    </lineage>
</organism>
<dbReference type="SUPFAM" id="SSF51197">
    <property type="entry name" value="Clavaminate synthase-like"/>
    <property type="match status" value="1"/>
</dbReference>
<name>A0A1F5N825_9BACT</name>
<evidence type="ECO:0000313" key="2">
    <source>
        <dbReference type="Proteomes" id="UP000177610"/>
    </source>
</evidence>
<dbReference type="STRING" id="1817821.A2717_04385"/>
<sequence>MQSEQTLQTVIVDDVALFPLFVPEGLQQRLLREFEGLSFKDPEAPQCKLVRQDFDKVQLNEIPHDMPALDELDELVQNFVQLGTGVEPNLSKWFPNEIVIQRYTSAGHITGHKDSKKHRLLVAIVNLAGSCHFDILTCRDGQPVIRLTPKAGDLILMKASGLLSDQVDDRPFHQVSGNLDESVRYRISVGFRCSSLT</sequence>
<proteinExistence type="predicted"/>
<reference evidence="1 2" key="1">
    <citation type="journal article" date="2016" name="Nat. Commun.">
        <title>Thousands of microbial genomes shed light on interconnected biogeochemical processes in an aquifer system.</title>
        <authorList>
            <person name="Anantharaman K."/>
            <person name="Brown C.T."/>
            <person name="Hug L.A."/>
            <person name="Sharon I."/>
            <person name="Castelle C.J."/>
            <person name="Probst A.J."/>
            <person name="Thomas B.C."/>
            <person name="Singh A."/>
            <person name="Wilkins M.J."/>
            <person name="Karaoz U."/>
            <person name="Brodie E.L."/>
            <person name="Williams K.H."/>
            <person name="Hubbard S.S."/>
            <person name="Banfield J.F."/>
        </authorList>
    </citation>
    <scope>NUCLEOTIDE SEQUENCE [LARGE SCALE GENOMIC DNA]</scope>
</reference>
<evidence type="ECO:0000313" key="1">
    <source>
        <dbReference type="EMBL" id="OGE73841.1"/>
    </source>
</evidence>